<dbReference type="RefSeq" id="WP_394844899.1">
    <property type="nucleotide sequence ID" value="NZ_CP089982.1"/>
</dbReference>
<proteinExistence type="predicted"/>
<dbReference type="EMBL" id="CP089982">
    <property type="protein sequence ID" value="WXA94298.1"/>
    <property type="molecule type" value="Genomic_DNA"/>
</dbReference>
<organism evidence="2 3">
    <name type="scientific">Pendulispora brunnea</name>
    <dbReference type="NCBI Taxonomy" id="2905690"/>
    <lineage>
        <taxon>Bacteria</taxon>
        <taxon>Pseudomonadati</taxon>
        <taxon>Myxococcota</taxon>
        <taxon>Myxococcia</taxon>
        <taxon>Myxococcales</taxon>
        <taxon>Sorangiineae</taxon>
        <taxon>Pendulisporaceae</taxon>
        <taxon>Pendulispora</taxon>
    </lineage>
</organism>
<dbReference type="PROSITE" id="PS51257">
    <property type="entry name" value="PROKAR_LIPOPROTEIN"/>
    <property type="match status" value="1"/>
</dbReference>
<sequence>MKPFSALVMLIVVLVACGSDNTESDHPRPACPLTCTSFSVNGSCYCQTTCTGQTQIFTCDNGACTCQGHRANPSQVNIACVSQQAADSIYRACFP</sequence>
<reference evidence="2 3" key="1">
    <citation type="submission" date="2021-12" db="EMBL/GenBank/DDBJ databases">
        <title>Discovery of the Pendulisporaceae a myxobacterial family with distinct sporulation behavior and unique specialized metabolism.</title>
        <authorList>
            <person name="Garcia R."/>
            <person name="Popoff A."/>
            <person name="Bader C.D."/>
            <person name="Loehr J."/>
            <person name="Walesch S."/>
            <person name="Walt C."/>
            <person name="Boldt J."/>
            <person name="Bunk B."/>
            <person name="Haeckl F.J.F.P.J."/>
            <person name="Gunesch A.P."/>
            <person name="Birkelbach J."/>
            <person name="Nuebel U."/>
            <person name="Pietschmann T."/>
            <person name="Bach T."/>
            <person name="Mueller R."/>
        </authorList>
    </citation>
    <scope>NUCLEOTIDE SEQUENCE [LARGE SCALE GENOMIC DNA]</scope>
    <source>
        <strain evidence="2 3">MSr12523</strain>
    </source>
</reference>
<keyword evidence="3" id="KW-1185">Reference proteome</keyword>
<keyword evidence="1" id="KW-0732">Signal</keyword>
<dbReference type="Proteomes" id="UP001379533">
    <property type="component" value="Chromosome"/>
</dbReference>
<gene>
    <name evidence="2" type="ORF">LZC95_48620</name>
</gene>
<accession>A0ABZ2KAA1</accession>
<evidence type="ECO:0000256" key="1">
    <source>
        <dbReference type="SAM" id="SignalP"/>
    </source>
</evidence>
<evidence type="ECO:0008006" key="4">
    <source>
        <dbReference type="Google" id="ProtNLM"/>
    </source>
</evidence>
<feature type="signal peptide" evidence="1">
    <location>
        <begin position="1"/>
        <end position="18"/>
    </location>
</feature>
<name>A0ABZ2KAA1_9BACT</name>
<evidence type="ECO:0000313" key="3">
    <source>
        <dbReference type="Proteomes" id="UP001379533"/>
    </source>
</evidence>
<protein>
    <recommendedName>
        <fullName evidence="4">Extracellular membrane protein CFEM domain-containing protein</fullName>
    </recommendedName>
</protein>
<evidence type="ECO:0000313" key="2">
    <source>
        <dbReference type="EMBL" id="WXA94298.1"/>
    </source>
</evidence>
<feature type="chain" id="PRO_5046960680" description="Extracellular membrane protein CFEM domain-containing protein" evidence="1">
    <location>
        <begin position="19"/>
        <end position="95"/>
    </location>
</feature>